<gene>
    <name evidence="1" type="ORF">AVEN_106486_1</name>
</gene>
<sequence>IGVMRRNCWARALLECSYDEHQNGYDAAERGLVDEDIVE</sequence>
<dbReference type="EMBL" id="BGPR01026252">
    <property type="protein sequence ID" value="GBN95807.1"/>
    <property type="molecule type" value="Genomic_DNA"/>
</dbReference>
<comment type="caution">
    <text evidence="1">The sequence shown here is derived from an EMBL/GenBank/DDBJ whole genome shotgun (WGS) entry which is preliminary data.</text>
</comment>
<proteinExistence type="predicted"/>
<accession>A0A4Y2T5G1</accession>
<dbReference type="Proteomes" id="UP000499080">
    <property type="component" value="Unassembled WGS sequence"/>
</dbReference>
<protein>
    <submittedName>
        <fullName evidence="1">Uncharacterized protein</fullName>
    </submittedName>
</protein>
<reference evidence="1 2" key="1">
    <citation type="journal article" date="2019" name="Sci. Rep.">
        <title>Orb-weaving spider Araneus ventricosus genome elucidates the spidroin gene catalogue.</title>
        <authorList>
            <person name="Kono N."/>
            <person name="Nakamura H."/>
            <person name="Ohtoshi R."/>
            <person name="Moran D.A.P."/>
            <person name="Shinohara A."/>
            <person name="Yoshida Y."/>
            <person name="Fujiwara M."/>
            <person name="Mori M."/>
            <person name="Tomita M."/>
            <person name="Arakawa K."/>
        </authorList>
    </citation>
    <scope>NUCLEOTIDE SEQUENCE [LARGE SCALE GENOMIC DNA]</scope>
</reference>
<organism evidence="1 2">
    <name type="scientific">Araneus ventricosus</name>
    <name type="common">Orbweaver spider</name>
    <name type="synonym">Epeira ventricosa</name>
    <dbReference type="NCBI Taxonomy" id="182803"/>
    <lineage>
        <taxon>Eukaryota</taxon>
        <taxon>Metazoa</taxon>
        <taxon>Ecdysozoa</taxon>
        <taxon>Arthropoda</taxon>
        <taxon>Chelicerata</taxon>
        <taxon>Arachnida</taxon>
        <taxon>Araneae</taxon>
        <taxon>Araneomorphae</taxon>
        <taxon>Entelegynae</taxon>
        <taxon>Araneoidea</taxon>
        <taxon>Araneidae</taxon>
        <taxon>Araneus</taxon>
    </lineage>
</organism>
<evidence type="ECO:0000313" key="1">
    <source>
        <dbReference type="EMBL" id="GBN95807.1"/>
    </source>
</evidence>
<name>A0A4Y2T5G1_ARAVE</name>
<keyword evidence="2" id="KW-1185">Reference proteome</keyword>
<dbReference type="AlphaFoldDB" id="A0A4Y2T5G1"/>
<feature type="non-terminal residue" evidence="1">
    <location>
        <position position="1"/>
    </location>
</feature>
<evidence type="ECO:0000313" key="2">
    <source>
        <dbReference type="Proteomes" id="UP000499080"/>
    </source>
</evidence>